<dbReference type="GO" id="GO:0046872">
    <property type="term" value="F:metal ion binding"/>
    <property type="evidence" value="ECO:0007669"/>
    <property type="project" value="UniProtKB-KW"/>
</dbReference>
<dbReference type="HAMAP" id="MF_01959">
    <property type="entry name" value="CcmE"/>
    <property type="match status" value="1"/>
</dbReference>
<evidence type="ECO:0000256" key="8">
    <source>
        <dbReference type="ARBA" id="ARBA00022968"/>
    </source>
</evidence>
<evidence type="ECO:0000256" key="11">
    <source>
        <dbReference type="ARBA" id="ARBA00023136"/>
    </source>
</evidence>
<organism evidence="17 18">
    <name type="scientific">Pseudidiomarina gelatinasegens</name>
    <dbReference type="NCBI Taxonomy" id="2487740"/>
    <lineage>
        <taxon>Bacteria</taxon>
        <taxon>Pseudomonadati</taxon>
        <taxon>Pseudomonadota</taxon>
        <taxon>Gammaproteobacteria</taxon>
        <taxon>Alteromonadales</taxon>
        <taxon>Idiomarinaceae</taxon>
        <taxon>Pseudidiomarina</taxon>
    </lineage>
</organism>
<dbReference type="Proteomes" id="UP000288789">
    <property type="component" value="Unassembled WGS sequence"/>
</dbReference>
<feature type="binding site" description="axial binding residue" evidence="13 14">
    <location>
        <position position="134"/>
    </location>
    <ligand>
        <name>heme</name>
        <dbReference type="ChEBI" id="CHEBI:30413"/>
    </ligand>
    <ligandPart>
        <name>Fe</name>
        <dbReference type="ChEBI" id="CHEBI:18248"/>
    </ligandPart>
</feature>
<dbReference type="EMBL" id="RSFE01000001">
    <property type="protein sequence ID" value="RWU12890.1"/>
    <property type="molecule type" value="Genomic_DNA"/>
</dbReference>
<dbReference type="AlphaFoldDB" id="A0A443Z7L6"/>
<keyword evidence="4 13" id="KW-0349">Heme</keyword>
<evidence type="ECO:0000256" key="16">
    <source>
        <dbReference type="SAM" id="Phobius"/>
    </source>
</evidence>
<evidence type="ECO:0000256" key="10">
    <source>
        <dbReference type="ARBA" id="ARBA00023004"/>
    </source>
</evidence>
<feature type="binding site" description="covalent" evidence="13 14">
    <location>
        <position position="130"/>
    </location>
    <ligand>
        <name>heme</name>
        <dbReference type="ChEBI" id="CHEBI:30413"/>
    </ligand>
</feature>
<evidence type="ECO:0000313" key="17">
    <source>
        <dbReference type="EMBL" id="RWU12890.1"/>
    </source>
</evidence>
<protein>
    <recommendedName>
        <fullName evidence="13">Cytochrome c-type biogenesis protein CcmE</fullName>
    </recommendedName>
    <alternativeName>
        <fullName evidence="13">Cytochrome c maturation protein E</fullName>
    </alternativeName>
    <alternativeName>
        <fullName evidence="13">Heme chaperone CcmE</fullName>
    </alternativeName>
</protein>
<evidence type="ECO:0000256" key="12">
    <source>
        <dbReference type="ARBA" id="ARBA00056663"/>
    </source>
</evidence>
<keyword evidence="10 13" id="KW-0408">Iron</keyword>
<proteinExistence type="inferred from homology"/>
<evidence type="ECO:0000256" key="14">
    <source>
        <dbReference type="PIRSR" id="PIRSR604329-50"/>
    </source>
</evidence>
<evidence type="ECO:0000256" key="7">
    <source>
        <dbReference type="ARBA" id="ARBA00022748"/>
    </source>
</evidence>
<dbReference type="GO" id="GO:0017004">
    <property type="term" value="P:cytochrome complex assembly"/>
    <property type="evidence" value="ECO:0007669"/>
    <property type="project" value="UniProtKB-KW"/>
</dbReference>
<dbReference type="InterPro" id="IPR012340">
    <property type="entry name" value="NA-bd_OB-fold"/>
</dbReference>
<comment type="subcellular location">
    <subcellularLocation>
        <location evidence="1">Cell inner membrane</location>
    </subcellularLocation>
    <subcellularLocation>
        <location evidence="13">Cell membrane</location>
        <topology evidence="13">Single-pass type II membrane protein</topology>
    </subcellularLocation>
</comment>
<dbReference type="NCBIfam" id="NF009731">
    <property type="entry name" value="PRK13254.1-5"/>
    <property type="match status" value="1"/>
</dbReference>
<dbReference type="InterPro" id="IPR004329">
    <property type="entry name" value="CcmE"/>
</dbReference>
<dbReference type="RefSeq" id="WP_128351218.1">
    <property type="nucleotide sequence ID" value="NZ_RSFE01000001.1"/>
</dbReference>
<feature type="region of interest" description="Disordered" evidence="15">
    <location>
        <begin position="143"/>
        <end position="173"/>
    </location>
</feature>
<evidence type="ECO:0000256" key="4">
    <source>
        <dbReference type="ARBA" id="ARBA00022617"/>
    </source>
</evidence>
<keyword evidence="11 13" id="KW-0472">Membrane</keyword>
<dbReference type="FunFam" id="2.40.50.140:FF:000104">
    <property type="entry name" value="Cytochrome c-type biogenesis protein CcmE"/>
    <property type="match status" value="1"/>
</dbReference>
<evidence type="ECO:0000256" key="3">
    <source>
        <dbReference type="ARBA" id="ARBA00022519"/>
    </source>
</evidence>
<keyword evidence="5 13" id="KW-0812">Transmembrane</keyword>
<comment type="similarity">
    <text evidence="13">Belongs to the CcmE/CycJ family.</text>
</comment>
<dbReference type="PANTHER" id="PTHR34128">
    <property type="entry name" value="CYTOCHROME C-TYPE BIOGENESIS PROTEIN CCME HOMOLOG, MITOCHONDRIAL"/>
    <property type="match status" value="1"/>
</dbReference>
<comment type="caution">
    <text evidence="17">The sequence shown here is derived from an EMBL/GenBank/DDBJ whole genome shotgun (WGS) entry which is preliminary data.</text>
</comment>
<feature type="topological domain" description="Cytoplasmic" evidence="13">
    <location>
        <begin position="1"/>
        <end position="8"/>
    </location>
</feature>
<evidence type="ECO:0000256" key="9">
    <source>
        <dbReference type="ARBA" id="ARBA00022989"/>
    </source>
</evidence>
<dbReference type="GO" id="GO:0017003">
    <property type="term" value="P:protein-heme linkage"/>
    <property type="evidence" value="ECO:0007669"/>
    <property type="project" value="UniProtKB-UniRule"/>
</dbReference>
<evidence type="ECO:0000256" key="6">
    <source>
        <dbReference type="ARBA" id="ARBA00022723"/>
    </source>
</evidence>
<keyword evidence="18" id="KW-1185">Reference proteome</keyword>
<keyword evidence="6 13" id="KW-0479">Metal-binding</keyword>
<evidence type="ECO:0000256" key="1">
    <source>
        <dbReference type="ARBA" id="ARBA00004533"/>
    </source>
</evidence>
<dbReference type="OrthoDB" id="9793584at2"/>
<reference evidence="17 18" key="1">
    <citation type="submission" date="2018-12" db="EMBL/GenBank/DDBJ databases">
        <authorList>
            <person name="Li A."/>
            <person name="Zhang M."/>
            <person name="Zhu H."/>
        </authorList>
    </citation>
    <scope>NUCLEOTIDE SEQUENCE [LARGE SCALE GENOMIC DNA]</scope>
    <source>
        <strain evidence="17 18">R04H25</strain>
    </source>
</reference>
<keyword evidence="3" id="KW-0997">Cell inner membrane</keyword>
<feature type="topological domain" description="Extracellular" evidence="13">
    <location>
        <begin position="30"/>
        <end position="173"/>
    </location>
</feature>
<keyword evidence="9 13" id="KW-1133">Transmembrane helix</keyword>
<evidence type="ECO:0000313" key="18">
    <source>
        <dbReference type="Proteomes" id="UP000288789"/>
    </source>
</evidence>
<accession>A0A443Z7L6</accession>
<comment type="function">
    <text evidence="12 13">Heme chaperone required for the biogenesis of c-type cytochromes. Transiently binds heme delivered by CcmC and transfers the heme to apo-cytochromes in a process facilitated by CcmF and CcmH.</text>
</comment>
<evidence type="ECO:0000256" key="15">
    <source>
        <dbReference type="SAM" id="MobiDB-lite"/>
    </source>
</evidence>
<sequence length="173" mass="19077">MIPRRKKRLAWVLSLIIGVAAAISLILYALTQNIDLFYTPSEMVDGKGPDKVRPEVGQRLRVGGMVVEGSVKRDPQTLEVSFQVTDTGPEVTVLYTGILPDLFREGQGIVAQGVLIEPRVLKATEVLAKHDEEYMPPELAEAMKGIKHVNPNQPDYTGSDNDSNDDKKESGNY</sequence>
<dbReference type="InterPro" id="IPR036127">
    <property type="entry name" value="CcmE-like_sf"/>
</dbReference>
<dbReference type="GO" id="GO:0005886">
    <property type="term" value="C:plasma membrane"/>
    <property type="evidence" value="ECO:0007669"/>
    <property type="project" value="UniProtKB-SubCell"/>
</dbReference>
<evidence type="ECO:0000256" key="2">
    <source>
        <dbReference type="ARBA" id="ARBA00022475"/>
    </source>
</evidence>
<name>A0A443Z7L6_9GAMM</name>
<evidence type="ECO:0000256" key="5">
    <source>
        <dbReference type="ARBA" id="ARBA00022692"/>
    </source>
</evidence>
<dbReference type="SUPFAM" id="SSF82093">
    <property type="entry name" value="Heme chaperone CcmE"/>
    <property type="match status" value="1"/>
</dbReference>
<feature type="transmembrane region" description="Helical" evidence="16">
    <location>
        <begin position="9"/>
        <end position="30"/>
    </location>
</feature>
<keyword evidence="7 13" id="KW-0201">Cytochrome c-type biogenesis</keyword>
<gene>
    <name evidence="13 17" type="primary">ccmE</name>
    <name evidence="13" type="synonym">cycJ</name>
    <name evidence="17" type="ORF">EGC76_01345</name>
</gene>
<keyword evidence="2 13" id="KW-1003">Cell membrane</keyword>
<dbReference type="Pfam" id="PF03100">
    <property type="entry name" value="CcmE"/>
    <property type="match status" value="1"/>
</dbReference>
<dbReference type="NCBIfam" id="NF009638">
    <property type="entry name" value="PRK13165.1"/>
    <property type="match status" value="1"/>
</dbReference>
<dbReference type="PANTHER" id="PTHR34128:SF2">
    <property type="entry name" value="CYTOCHROME C-TYPE BIOGENESIS PROTEIN CCME HOMOLOG, MITOCHONDRIAL"/>
    <property type="match status" value="1"/>
</dbReference>
<feature type="compositionally biased region" description="Basic and acidic residues" evidence="15">
    <location>
        <begin position="164"/>
        <end position="173"/>
    </location>
</feature>
<dbReference type="GO" id="GO:0020037">
    <property type="term" value="F:heme binding"/>
    <property type="evidence" value="ECO:0007669"/>
    <property type="project" value="InterPro"/>
</dbReference>
<evidence type="ECO:0000256" key="13">
    <source>
        <dbReference type="HAMAP-Rule" id="MF_01959"/>
    </source>
</evidence>
<dbReference type="NCBIfam" id="NF009729">
    <property type="entry name" value="PRK13254.1-3"/>
    <property type="match status" value="1"/>
</dbReference>
<dbReference type="NCBIfam" id="NF009727">
    <property type="entry name" value="PRK13254.1-1"/>
    <property type="match status" value="1"/>
</dbReference>
<keyword evidence="8 13" id="KW-0735">Signal-anchor</keyword>
<dbReference type="Gene3D" id="2.40.50.140">
    <property type="entry name" value="Nucleic acid-binding proteins"/>
    <property type="match status" value="1"/>
</dbReference>